<dbReference type="AlphaFoldDB" id="A0A223NW83"/>
<accession>A0A223NW83</accession>
<name>A0A223NW83_9SPHI</name>
<dbReference type="OrthoDB" id="798003at2"/>
<evidence type="ECO:0000313" key="1">
    <source>
        <dbReference type="EMBL" id="ASU34030.1"/>
    </source>
</evidence>
<gene>
    <name evidence="1" type="ORF">MuYL_2140</name>
</gene>
<dbReference type="RefSeq" id="WP_094570425.1">
    <property type="nucleotide sequence ID" value="NZ_CP022743.1"/>
</dbReference>
<reference evidence="1 2" key="1">
    <citation type="submission" date="2017-08" db="EMBL/GenBank/DDBJ databases">
        <title>Complete genome sequence of Mucilaginibacter sp. strain BJC16-A31.</title>
        <authorList>
            <consortium name="Henan University of Science and Technology"/>
            <person name="You X."/>
        </authorList>
    </citation>
    <scope>NUCLEOTIDE SEQUENCE [LARGE SCALE GENOMIC DNA]</scope>
    <source>
        <strain evidence="1 2">BJC16-A31</strain>
    </source>
</reference>
<dbReference type="KEGG" id="muc:MuYL_2140"/>
<dbReference type="Proteomes" id="UP000215002">
    <property type="component" value="Chromosome"/>
</dbReference>
<evidence type="ECO:0000313" key="2">
    <source>
        <dbReference type="Proteomes" id="UP000215002"/>
    </source>
</evidence>
<protein>
    <submittedName>
        <fullName evidence="1">Uncharacterized protein</fullName>
    </submittedName>
</protein>
<dbReference type="EMBL" id="CP022743">
    <property type="protein sequence ID" value="ASU34030.1"/>
    <property type="molecule type" value="Genomic_DNA"/>
</dbReference>
<keyword evidence="2" id="KW-1185">Reference proteome</keyword>
<proteinExistence type="predicted"/>
<organism evidence="1 2">
    <name type="scientific">Mucilaginibacter xinganensis</name>
    <dbReference type="NCBI Taxonomy" id="1234841"/>
    <lineage>
        <taxon>Bacteria</taxon>
        <taxon>Pseudomonadati</taxon>
        <taxon>Bacteroidota</taxon>
        <taxon>Sphingobacteriia</taxon>
        <taxon>Sphingobacteriales</taxon>
        <taxon>Sphingobacteriaceae</taxon>
        <taxon>Mucilaginibacter</taxon>
    </lineage>
</organism>
<sequence>MLLINISANSSSNLNFSSFEEFGLPAPPNGVEAEINNDVILKFDDEEQAIIYAAQLENLSNDLHDKQSPQYIALSDIIMAIRNDDFIQSYER</sequence>